<feature type="chain" id="PRO_5036400125" evidence="1">
    <location>
        <begin position="22"/>
        <end position="308"/>
    </location>
</feature>
<accession>A0A7I8XHA4</accession>
<evidence type="ECO:0000256" key="1">
    <source>
        <dbReference type="SAM" id="SignalP"/>
    </source>
</evidence>
<dbReference type="SMR" id="A0A7I8XHA4"/>
<comment type="caution">
    <text evidence="2">The sequence shown here is derived from an EMBL/GenBank/DDBJ whole genome shotgun (WGS) entry which is preliminary data.</text>
</comment>
<dbReference type="EMBL" id="CAJFCV020000001">
    <property type="protein sequence ID" value="CAG9081366.1"/>
    <property type="molecule type" value="Genomic_DNA"/>
</dbReference>
<keyword evidence="1" id="KW-0732">Signal</keyword>
<dbReference type="Proteomes" id="UP000659654">
    <property type="component" value="Unassembled WGS sequence"/>
</dbReference>
<gene>
    <name evidence="2" type="ORF">BXYJ_LOCUS642</name>
</gene>
<organism evidence="2 3">
    <name type="scientific">Bursaphelenchus xylophilus</name>
    <name type="common">Pinewood nematode worm</name>
    <name type="synonym">Aphelenchoides xylophilus</name>
    <dbReference type="NCBI Taxonomy" id="6326"/>
    <lineage>
        <taxon>Eukaryota</taxon>
        <taxon>Metazoa</taxon>
        <taxon>Ecdysozoa</taxon>
        <taxon>Nematoda</taxon>
        <taxon>Chromadorea</taxon>
        <taxon>Rhabditida</taxon>
        <taxon>Tylenchina</taxon>
        <taxon>Tylenchomorpha</taxon>
        <taxon>Aphelenchoidea</taxon>
        <taxon>Aphelenchoididae</taxon>
        <taxon>Bursaphelenchus</taxon>
    </lineage>
</organism>
<sequence length="308" mass="34114">MRRLFFGSITLIAYMTVLTHSARFSLAPNIRFGGEADNETLPSLHSCAEGALAGDYKGFGWCNSSSVCKFYITTSGYDTGNKDGCQYYARNDSHGDYCDTTEDVGDMIKNSVYDNGECPTGFTYDSSEKACFSNMTSDECNLYNATWKYPYMPNGAYKCALYPKSQTQYIDDYACQNYGSTLQIFKGKPYCYSRIALPSTLASATSIVYDNGCSWLYDVNTNTLKIESRLEMDWILAVFGAVMVGAVKRTTLAPYLNYDNTTFNTFGKTIATSAYSFVVLQNNGQLTSANNATGNYLMCKYKGVPAQC</sequence>
<evidence type="ECO:0000313" key="3">
    <source>
        <dbReference type="Proteomes" id="UP000659654"/>
    </source>
</evidence>
<dbReference type="OrthoDB" id="5843908at2759"/>
<keyword evidence="3" id="KW-1185">Reference proteome</keyword>
<dbReference type="EMBL" id="CAJFDI010000001">
    <property type="protein sequence ID" value="CAD5208406.1"/>
    <property type="molecule type" value="Genomic_DNA"/>
</dbReference>
<proteinExistence type="predicted"/>
<name>A0A7I8XHA4_BURXY</name>
<protein>
    <submittedName>
        <fullName evidence="2">(pine wood nematode) hypothetical protein</fullName>
    </submittedName>
</protein>
<dbReference type="AlphaFoldDB" id="A0A7I8XHA4"/>
<dbReference type="Proteomes" id="UP000582659">
    <property type="component" value="Unassembled WGS sequence"/>
</dbReference>
<evidence type="ECO:0000313" key="2">
    <source>
        <dbReference type="EMBL" id="CAD5208406.1"/>
    </source>
</evidence>
<reference evidence="2" key="1">
    <citation type="submission" date="2020-09" db="EMBL/GenBank/DDBJ databases">
        <authorList>
            <person name="Kikuchi T."/>
        </authorList>
    </citation>
    <scope>NUCLEOTIDE SEQUENCE</scope>
    <source>
        <strain evidence="2">Ka4C1</strain>
    </source>
</reference>
<feature type="signal peptide" evidence="1">
    <location>
        <begin position="1"/>
        <end position="21"/>
    </location>
</feature>